<protein>
    <submittedName>
        <fullName evidence="2">Uncharacterized protein</fullName>
    </submittedName>
</protein>
<accession>A0A150RPY4</accession>
<feature type="region of interest" description="Disordered" evidence="1">
    <location>
        <begin position="82"/>
        <end position="102"/>
    </location>
</feature>
<dbReference type="AlphaFoldDB" id="A0A150RPY4"/>
<evidence type="ECO:0000313" key="2">
    <source>
        <dbReference type="EMBL" id="KYF82191.1"/>
    </source>
</evidence>
<proteinExistence type="predicted"/>
<evidence type="ECO:0000256" key="1">
    <source>
        <dbReference type="SAM" id="MobiDB-lite"/>
    </source>
</evidence>
<organism evidence="2 3">
    <name type="scientific">Sorangium cellulosum</name>
    <name type="common">Polyangium cellulosum</name>
    <dbReference type="NCBI Taxonomy" id="56"/>
    <lineage>
        <taxon>Bacteria</taxon>
        <taxon>Pseudomonadati</taxon>
        <taxon>Myxococcota</taxon>
        <taxon>Polyangia</taxon>
        <taxon>Polyangiales</taxon>
        <taxon>Polyangiaceae</taxon>
        <taxon>Sorangium</taxon>
    </lineage>
</organism>
<dbReference type="EMBL" id="JEMB01002294">
    <property type="protein sequence ID" value="KYF82191.1"/>
    <property type="molecule type" value="Genomic_DNA"/>
</dbReference>
<reference evidence="2 3" key="1">
    <citation type="submission" date="2014-02" db="EMBL/GenBank/DDBJ databases">
        <title>The small core and large imbalanced accessory genome model reveals a collaborative survival strategy of Sorangium cellulosum strains in nature.</title>
        <authorList>
            <person name="Han K."/>
            <person name="Peng R."/>
            <person name="Blom J."/>
            <person name="Li Y.-Z."/>
        </authorList>
    </citation>
    <scope>NUCLEOTIDE SEQUENCE [LARGE SCALE GENOMIC DNA]</scope>
    <source>
        <strain evidence="2 3">So0011-07</strain>
    </source>
</reference>
<dbReference type="Proteomes" id="UP000075635">
    <property type="component" value="Unassembled WGS sequence"/>
</dbReference>
<name>A0A150RPY4_SORCE</name>
<comment type="caution">
    <text evidence="2">The sequence shown here is derived from an EMBL/GenBank/DDBJ whole genome shotgun (WGS) entry which is preliminary data.</text>
</comment>
<gene>
    <name evidence="2" type="ORF">BE17_24135</name>
</gene>
<sequence>MSTSIGPAAAELVPGWLTSFPERRVKRGGRWTAVLVSRGGRTISVPVVAADQHGGGALDPHLLDPGQRTVWNITSPRLAEVDQRDRDRGWPQAGQFGLTPIV</sequence>
<evidence type="ECO:0000313" key="3">
    <source>
        <dbReference type="Proteomes" id="UP000075635"/>
    </source>
</evidence>